<evidence type="ECO:0000259" key="3">
    <source>
        <dbReference type="Pfam" id="PF12826"/>
    </source>
</evidence>
<dbReference type="Proteomes" id="UP000190657">
    <property type="component" value="Unassembled WGS sequence"/>
</dbReference>
<dbReference type="GO" id="GO:0003677">
    <property type="term" value="F:DNA binding"/>
    <property type="evidence" value="ECO:0007669"/>
    <property type="project" value="UniProtKB-KW"/>
</dbReference>
<dbReference type="OrthoDB" id="9804482at2"/>
<name>A0A1T4K885_9FIRM</name>
<proteinExistence type="predicted"/>
<keyword evidence="2" id="KW-0234">DNA repair</keyword>
<evidence type="ECO:0000313" key="5">
    <source>
        <dbReference type="Proteomes" id="UP000190657"/>
    </source>
</evidence>
<evidence type="ECO:0000256" key="1">
    <source>
        <dbReference type="ARBA" id="ARBA00022763"/>
    </source>
</evidence>
<keyword evidence="1" id="KW-0227">DNA damage</keyword>
<dbReference type="Gene3D" id="1.10.150.20">
    <property type="entry name" value="5' to 3' exonuclease, C-terminal subdomain"/>
    <property type="match status" value="1"/>
</dbReference>
<keyword evidence="5" id="KW-1185">Reference proteome</keyword>
<keyword evidence="4" id="KW-0238">DNA-binding</keyword>
<evidence type="ECO:0000256" key="2">
    <source>
        <dbReference type="ARBA" id="ARBA00023204"/>
    </source>
</evidence>
<dbReference type="PANTHER" id="PTHR30471:SF3">
    <property type="entry name" value="UPF0758 PROTEIN YEES-RELATED"/>
    <property type="match status" value="1"/>
</dbReference>
<dbReference type="InterPro" id="IPR041663">
    <property type="entry name" value="DisA/LigA_HHH"/>
</dbReference>
<evidence type="ECO:0000313" key="4">
    <source>
        <dbReference type="EMBL" id="SJZ38621.1"/>
    </source>
</evidence>
<dbReference type="AlphaFoldDB" id="A0A1T4K885"/>
<dbReference type="InterPro" id="IPR010994">
    <property type="entry name" value="RuvA_2-like"/>
</dbReference>
<dbReference type="Pfam" id="PF12826">
    <property type="entry name" value="HHH_2"/>
    <property type="match status" value="1"/>
</dbReference>
<dbReference type="SUPFAM" id="SSF47781">
    <property type="entry name" value="RuvA domain 2-like"/>
    <property type="match status" value="1"/>
</dbReference>
<dbReference type="EMBL" id="FUWW01000003">
    <property type="protein sequence ID" value="SJZ38621.1"/>
    <property type="molecule type" value="Genomic_DNA"/>
</dbReference>
<dbReference type="GO" id="GO:0006281">
    <property type="term" value="P:DNA repair"/>
    <property type="evidence" value="ECO:0007669"/>
    <property type="project" value="UniProtKB-KW"/>
</dbReference>
<feature type="domain" description="DisA/LigA helix-hairpin-helix motif" evidence="3">
    <location>
        <begin position="47"/>
        <end position="87"/>
    </location>
</feature>
<gene>
    <name evidence="4" type="ORF">SAMN02745114_00329</name>
</gene>
<dbReference type="InterPro" id="IPR001405">
    <property type="entry name" value="UPF0758"/>
</dbReference>
<reference evidence="4 5" key="1">
    <citation type="submission" date="2017-02" db="EMBL/GenBank/DDBJ databases">
        <authorList>
            <person name="Peterson S.W."/>
        </authorList>
    </citation>
    <scope>NUCLEOTIDE SEQUENCE [LARGE SCALE GENOMIC DNA]</scope>
    <source>
        <strain evidence="4 5">ATCC 51222</strain>
    </source>
</reference>
<accession>A0A1T4K885</accession>
<organism evidence="4 5">
    <name type="scientific">Eubacterium coprostanoligenes</name>
    <dbReference type="NCBI Taxonomy" id="290054"/>
    <lineage>
        <taxon>Bacteria</taxon>
        <taxon>Bacillati</taxon>
        <taxon>Bacillota</taxon>
        <taxon>Clostridia</taxon>
        <taxon>Eubacteriales</taxon>
        <taxon>Eubacteriaceae</taxon>
        <taxon>Eubacterium</taxon>
    </lineage>
</organism>
<protein>
    <submittedName>
        <fullName evidence="4">DNA repair protein RadC, contains a helix-hairpin-helix DNA-binding motif</fullName>
    </submittedName>
</protein>
<sequence>MNKFGREGHRSRIRNAYITNGAETMSDVHIVELFLSLLIPRKDVKPIAYSLFNRFGSIEKIFSADYDELVEINGIGKNTAVNIMMYSDLMRRSNSSTNEDFYNSKNRLAFAKLQINNDKKYRVVFVGGDGDCVGDFCFSSFDIVAKNCVVENIISHNCNSLFVIRYGSDKILGDDVNFISEFKFLVNPIGVNFIDYIAVGIDECVSINDTVHYKLLEN</sequence>
<dbReference type="PANTHER" id="PTHR30471">
    <property type="entry name" value="DNA REPAIR PROTEIN RADC"/>
    <property type="match status" value="1"/>
</dbReference>
<dbReference type="RefSeq" id="WP_078767835.1">
    <property type="nucleotide sequence ID" value="NZ_FUWW01000003.1"/>
</dbReference>
<dbReference type="STRING" id="290054.SAMN02745114_00329"/>